<evidence type="ECO:0000313" key="11">
    <source>
        <dbReference type="Proteomes" id="UP000006233"/>
    </source>
</evidence>
<dbReference type="AlphaFoldDB" id="C9MW86"/>
<dbReference type="InterPro" id="IPR000489">
    <property type="entry name" value="Pterin-binding_dom"/>
</dbReference>
<dbReference type="STRING" id="634994.GCWU000323_00807"/>
<dbReference type="EMBL" id="ACVB02000008">
    <property type="protein sequence ID" value="EEX74752.1"/>
    <property type="molecule type" value="Genomic_DNA"/>
</dbReference>
<dbReference type="InterPro" id="IPR006390">
    <property type="entry name" value="DHP_synth_dom"/>
</dbReference>
<reference evidence="10 11" key="1">
    <citation type="submission" date="2009-09" db="EMBL/GenBank/DDBJ databases">
        <authorList>
            <person name="Weinstock G."/>
            <person name="Sodergren E."/>
            <person name="Clifton S."/>
            <person name="Fulton L."/>
            <person name="Fulton B."/>
            <person name="Courtney L."/>
            <person name="Fronick C."/>
            <person name="Harrison M."/>
            <person name="Strong C."/>
            <person name="Farmer C."/>
            <person name="Delahaunty K."/>
            <person name="Markovic C."/>
            <person name="Hall O."/>
            <person name="Minx P."/>
            <person name="Tomlinson C."/>
            <person name="Mitreva M."/>
            <person name="Nelson J."/>
            <person name="Hou S."/>
            <person name="Wollam A."/>
            <person name="Pepin K.H."/>
            <person name="Johnson M."/>
            <person name="Bhonagiri V."/>
            <person name="Nash W.E."/>
            <person name="Warren W."/>
            <person name="Chinwalla A."/>
            <person name="Mardis E.R."/>
            <person name="Wilson R.K."/>
        </authorList>
    </citation>
    <scope>NUCLEOTIDE SEQUENCE [LARGE SCALE GENOMIC DNA]</scope>
    <source>
        <strain evidence="10 11">F0254</strain>
    </source>
</reference>
<dbReference type="EC" id="2.5.1.15" evidence="4"/>
<evidence type="ECO:0000256" key="5">
    <source>
        <dbReference type="ARBA" id="ARBA00022679"/>
    </source>
</evidence>
<comment type="caution">
    <text evidence="10">The sequence shown here is derived from an EMBL/GenBank/DDBJ whole genome shotgun (WGS) entry which is preliminary data.</text>
</comment>
<dbReference type="PROSITE" id="PS50972">
    <property type="entry name" value="PTERIN_BINDING"/>
    <property type="match status" value="1"/>
</dbReference>
<keyword evidence="6" id="KW-0479">Metal-binding</keyword>
<evidence type="ECO:0000256" key="7">
    <source>
        <dbReference type="ARBA" id="ARBA00022842"/>
    </source>
</evidence>
<evidence type="ECO:0000259" key="9">
    <source>
        <dbReference type="PROSITE" id="PS50972"/>
    </source>
</evidence>
<dbReference type="InterPro" id="IPR045031">
    <property type="entry name" value="DHP_synth-like"/>
</dbReference>
<dbReference type="Gene3D" id="3.20.20.20">
    <property type="entry name" value="Dihydropteroate synthase-like"/>
    <property type="match status" value="1"/>
</dbReference>
<keyword evidence="8" id="KW-0289">Folate biosynthesis</keyword>
<gene>
    <name evidence="10" type="primary">folP</name>
    <name evidence="10" type="ORF">GCWU000323_00807</name>
</gene>
<evidence type="ECO:0000256" key="2">
    <source>
        <dbReference type="ARBA" id="ARBA00001946"/>
    </source>
</evidence>
<sequence>MKNVFNLIRINIKTKKQAYHLRRERNKKMIKINEIKNKDSKNIVIEFNGNKEELRKFENFLEEKNIFSFNKNERITAIFKYSELKQLVEILKMENSFEFENGIEKLEEILQENRLIWKGNRFEFDLTTESVIYSILNITPDSFYDGGRNSSVDKVLKRIEEDIRNGAKIFEFGGKSSKPNFDDISAEEEWNRIEKYIKAVKKEFPDIVLALDSDTEEVIEKGLDAGIDIINDFNGFTSEGKLKLVEKYKPALVVMNNGRFDKIPNLKNYLENYFDERIKSILETGIEREKISIDPGVGYSSNNSMNTPEDIERIKSVKYLRDMKLPIMIAISRKSFNEKIFGLSLEERLMGTLMFESLMVQDGGRILRVHDVKETRDILNMLEVYNKI</sequence>
<evidence type="ECO:0000256" key="4">
    <source>
        <dbReference type="ARBA" id="ARBA00012458"/>
    </source>
</evidence>
<comment type="pathway">
    <text evidence="3">Cofactor biosynthesis; tetrahydrofolate biosynthesis; 7,8-dihydrofolate from 2-amino-4-hydroxy-6-hydroxymethyl-7,8-dihydropteridine diphosphate and 4-aminobenzoate: step 1/2.</text>
</comment>
<dbReference type="eggNOG" id="COG0294">
    <property type="taxonomic scope" value="Bacteria"/>
</dbReference>
<keyword evidence="5 10" id="KW-0808">Transferase</keyword>
<dbReference type="SUPFAM" id="SSF51717">
    <property type="entry name" value="Dihydropteroate synthetase-like"/>
    <property type="match status" value="1"/>
</dbReference>
<comment type="cofactor">
    <cofactor evidence="2">
        <name>Mg(2+)</name>
        <dbReference type="ChEBI" id="CHEBI:18420"/>
    </cofactor>
</comment>
<evidence type="ECO:0000256" key="3">
    <source>
        <dbReference type="ARBA" id="ARBA00004763"/>
    </source>
</evidence>
<dbReference type="HOGENOM" id="CLU_008023_1_2_0"/>
<dbReference type="GO" id="GO:0004156">
    <property type="term" value="F:dihydropteroate synthase activity"/>
    <property type="evidence" value="ECO:0007669"/>
    <property type="project" value="UniProtKB-EC"/>
</dbReference>
<dbReference type="PANTHER" id="PTHR20941">
    <property type="entry name" value="FOLATE SYNTHESIS PROTEINS"/>
    <property type="match status" value="1"/>
</dbReference>
<dbReference type="GO" id="GO:0005829">
    <property type="term" value="C:cytosol"/>
    <property type="evidence" value="ECO:0007669"/>
    <property type="project" value="TreeGrafter"/>
</dbReference>
<organism evidence="10 11">
    <name type="scientific">Leptotrichia hofstadii F0254</name>
    <dbReference type="NCBI Taxonomy" id="634994"/>
    <lineage>
        <taxon>Bacteria</taxon>
        <taxon>Fusobacteriati</taxon>
        <taxon>Fusobacteriota</taxon>
        <taxon>Fusobacteriia</taxon>
        <taxon>Fusobacteriales</taxon>
        <taxon>Leptotrichiaceae</taxon>
        <taxon>Leptotrichia</taxon>
    </lineage>
</organism>
<dbReference type="GO" id="GO:0046872">
    <property type="term" value="F:metal ion binding"/>
    <property type="evidence" value="ECO:0007669"/>
    <property type="project" value="UniProtKB-KW"/>
</dbReference>
<dbReference type="Pfam" id="PF00809">
    <property type="entry name" value="Pterin_bind"/>
    <property type="match status" value="1"/>
</dbReference>
<dbReference type="GO" id="GO:0046654">
    <property type="term" value="P:tetrahydrofolate biosynthetic process"/>
    <property type="evidence" value="ECO:0007669"/>
    <property type="project" value="TreeGrafter"/>
</dbReference>
<dbReference type="GO" id="GO:0046656">
    <property type="term" value="P:folic acid biosynthetic process"/>
    <property type="evidence" value="ECO:0007669"/>
    <property type="project" value="UniProtKB-KW"/>
</dbReference>
<dbReference type="Proteomes" id="UP000006233">
    <property type="component" value="Unassembled WGS sequence"/>
</dbReference>
<dbReference type="NCBIfam" id="TIGR01496">
    <property type="entry name" value="DHPS"/>
    <property type="match status" value="1"/>
</dbReference>
<evidence type="ECO:0000256" key="6">
    <source>
        <dbReference type="ARBA" id="ARBA00022723"/>
    </source>
</evidence>
<dbReference type="PANTHER" id="PTHR20941:SF1">
    <property type="entry name" value="FOLIC ACID SYNTHESIS PROTEIN FOL1"/>
    <property type="match status" value="1"/>
</dbReference>
<keyword evidence="7" id="KW-0460">Magnesium</keyword>
<name>C9MW86_9FUSO</name>
<protein>
    <recommendedName>
        <fullName evidence="4">dihydropteroate synthase</fullName>
        <ecNumber evidence="4">2.5.1.15</ecNumber>
    </recommendedName>
</protein>
<evidence type="ECO:0000256" key="8">
    <source>
        <dbReference type="ARBA" id="ARBA00022909"/>
    </source>
</evidence>
<dbReference type="InterPro" id="IPR011005">
    <property type="entry name" value="Dihydropteroate_synth-like_sf"/>
</dbReference>
<feature type="domain" description="Pterin-binding" evidence="9">
    <location>
        <begin position="130"/>
        <end position="380"/>
    </location>
</feature>
<accession>C9MW86</accession>
<evidence type="ECO:0000256" key="1">
    <source>
        <dbReference type="ARBA" id="ARBA00000012"/>
    </source>
</evidence>
<comment type="catalytic activity">
    <reaction evidence="1">
        <text>(7,8-dihydropterin-6-yl)methyl diphosphate + 4-aminobenzoate = 7,8-dihydropteroate + diphosphate</text>
        <dbReference type="Rhea" id="RHEA:19949"/>
        <dbReference type="ChEBI" id="CHEBI:17836"/>
        <dbReference type="ChEBI" id="CHEBI:17839"/>
        <dbReference type="ChEBI" id="CHEBI:33019"/>
        <dbReference type="ChEBI" id="CHEBI:72950"/>
        <dbReference type="EC" id="2.5.1.15"/>
    </reaction>
</comment>
<evidence type="ECO:0000313" key="10">
    <source>
        <dbReference type="EMBL" id="EEX74752.1"/>
    </source>
</evidence>
<proteinExistence type="predicted"/>